<feature type="region of interest" description="Disordered" evidence="1">
    <location>
        <begin position="1"/>
        <end position="31"/>
    </location>
</feature>
<feature type="compositionally biased region" description="Polar residues" evidence="1">
    <location>
        <begin position="1"/>
        <end position="17"/>
    </location>
</feature>
<gene>
    <name evidence="3" type="ORF">GCM10022226_05670</name>
</gene>
<evidence type="ECO:0000256" key="1">
    <source>
        <dbReference type="SAM" id="MobiDB-lite"/>
    </source>
</evidence>
<evidence type="ECO:0008006" key="5">
    <source>
        <dbReference type="Google" id="ProtNLM"/>
    </source>
</evidence>
<keyword evidence="2" id="KW-0472">Membrane</keyword>
<keyword evidence="4" id="KW-1185">Reference proteome</keyword>
<dbReference type="Proteomes" id="UP001500888">
    <property type="component" value="Unassembled WGS sequence"/>
</dbReference>
<protein>
    <recommendedName>
        <fullName evidence="5">DUF4115 domain-containing protein</fullName>
    </recommendedName>
</protein>
<keyword evidence="2" id="KW-1133">Transmembrane helix</keyword>
<comment type="caution">
    <text evidence="3">The sequence shown here is derived from an EMBL/GenBank/DDBJ whole genome shotgun (WGS) entry which is preliminary data.</text>
</comment>
<feature type="transmembrane region" description="Helical" evidence="2">
    <location>
        <begin position="36"/>
        <end position="55"/>
    </location>
</feature>
<evidence type="ECO:0000313" key="3">
    <source>
        <dbReference type="EMBL" id="GAA3789746.1"/>
    </source>
</evidence>
<proteinExistence type="predicted"/>
<dbReference type="EMBL" id="BAAAZR010000001">
    <property type="protein sequence ID" value="GAA3789746.1"/>
    <property type="molecule type" value="Genomic_DNA"/>
</dbReference>
<dbReference type="RefSeq" id="WP_344933781.1">
    <property type="nucleotide sequence ID" value="NZ_BAAAZR010000001.1"/>
</dbReference>
<keyword evidence="2" id="KW-0812">Transmembrane</keyword>
<accession>A0ABP7HIE4</accession>
<evidence type="ECO:0000313" key="4">
    <source>
        <dbReference type="Proteomes" id="UP001500888"/>
    </source>
</evidence>
<reference evidence="4" key="1">
    <citation type="journal article" date="2019" name="Int. J. Syst. Evol. Microbiol.">
        <title>The Global Catalogue of Microorganisms (GCM) 10K type strain sequencing project: providing services to taxonomists for standard genome sequencing and annotation.</title>
        <authorList>
            <consortium name="The Broad Institute Genomics Platform"/>
            <consortium name="The Broad Institute Genome Sequencing Center for Infectious Disease"/>
            <person name="Wu L."/>
            <person name="Ma J."/>
        </authorList>
    </citation>
    <scope>NUCLEOTIDE SEQUENCE [LARGE SCALE GENOMIC DNA]</scope>
    <source>
        <strain evidence="4">JCM 16908</strain>
    </source>
</reference>
<name>A0ABP7HIE4_9ACTN</name>
<organism evidence="3 4">
    <name type="scientific">Sphaerisporangium flaviroseum</name>
    <dbReference type="NCBI Taxonomy" id="509199"/>
    <lineage>
        <taxon>Bacteria</taxon>
        <taxon>Bacillati</taxon>
        <taxon>Actinomycetota</taxon>
        <taxon>Actinomycetes</taxon>
        <taxon>Streptosporangiales</taxon>
        <taxon>Streptosporangiaceae</taxon>
        <taxon>Sphaerisporangium</taxon>
    </lineage>
</organism>
<evidence type="ECO:0000256" key="2">
    <source>
        <dbReference type="SAM" id="Phobius"/>
    </source>
</evidence>
<sequence length="226" mass="23867">MSINETEQAQRPLTTAQEEPEQVDQRPLGRRRVSTPVVSSVVAALVLSGLGYGFFAVRQAVSTPAPYGGVPPWVAPADPQPGIRAAGLKTGPMGTAEHYHAHLDVFVDGAPVTVAANIGIDPESEEMTALHTHDTRGVLHIEPAEMGHIYTLGQIFKQWGVTLTAGQIGALRTGNGKTLTAYVNGQKVAGDPAVIVLKSHAQVALVYGAPDPSFTPPASYQFKSDE</sequence>